<dbReference type="InterPro" id="IPR004115">
    <property type="entry name" value="GAD-like_sf"/>
</dbReference>
<dbReference type="InParanoid" id="W4KET8"/>
<dbReference type="HOGENOM" id="CLU_014330_4_0_1"/>
<evidence type="ECO:0000256" key="4">
    <source>
        <dbReference type="ARBA" id="ARBA00022840"/>
    </source>
</evidence>
<dbReference type="GO" id="GO:0005524">
    <property type="term" value="F:ATP binding"/>
    <property type="evidence" value="ECO:0007669"/>
    <property type="project" value="UniProtKB-KW"/>
</dbReference>
<dbReference type="CDD" id="cd04317">
    <property type="entry name" value="EcAspRS_like_N"/>
    <property type="match status" value="1"/>
</dbReference>
<dbReference type="GO" id="GO:0006422">
    <property type="term" value="P:aspartyl-tRNA aminoacylation"/>
    <property type="evidence" value="ECO:0007669"/>
    <property type="project" value="TreeGrafter"/>
</dbReference>
<dbReference type="PANTHER" id="PTHR22594">
    <property type="entry name" value="ASPARTYL/LYSYL-TRNA SYNTHETASE"/>
    <property type="match status" value="1"/>
</dbReference>
<evidence type="ECO:0000256" key="6">
    <source>
        <dbReference type="ARBA" id="ARBA00023146"/>
    </source>
</evidence>
<name>W4KET8_HETIT</name>
<evidence type="ECO:0000313" key="9">
    <source>
        <dbReference type="EMBL" id="ETW84348.1"/>
    </source>
</evidence>
<keyword evidence="3" id="KW-0547">Nucleotide-binding</keyword>
<dbReference type="OrthoDB" id="439710at2759"/>
<dbReference type="GO" id="GO:0004815">
    <property type="term" value="F:aspartate-tRNA ligase activity"/>
    <property type="evidence" value="ECO:0007669"/>
    <property type="project" value="TreeGrafter"/>
</dbReference>
<dbReference type="Pfam" id="PF01336">
    <property type="entry name" value="tRNA_anti-codon"/>
    <property type="match status" value="1"/>
</dbReference>
<dbReference type="InterPro" id="IPR045864">
    <property type="entry name" value="aa-tRNA-synth_II/BPL/LPL"/>
</dbReference>
<keyword evidence="4" id="KW-0067">ATP-binding</keyword>
<comment type="similarity">
    <text evidence="1">Belongs to the class-II aminoacyl-tRNA synthetase family. Type 1 subfamily.</text>
</comment>
<dbReference type="Proteomes" id="UP000030671">
    <property type="component" value="Unassembled WGS sequence"/>
</dbReference>
<sequence length="658" mass="72016">MRCVPAPRPPRSLTLSPAPFPPRSHSCGALSPAHVGERVVLAGWLLPERKLSAALSFFPLKDSFGTTQLVVSRPPGDTALAALSDVPVESAVLVQGEVHLRPQKQRRPEPAGDIEVLVDDFTLLNPAARDLPFVPSDTHNLPNEDLRAQHRYLDLRRSALTANIHKRSRVAHLVRTVLHDHAFQEVETPILLKSTPEGAREFLVPTRHTASPSESSSAVQQPLFYALPQSPQQPKQLLICSGAVDRYYQLARCFRDEDGRRDRQPEFTQVDLEMAFVPWGPRPHELARGWRIGGGDVRDVVEALVTRIWADVEHVQLQDGFRVVRYADAMARYGSDKPDTRFGLEIIDARALLPPSARAALGASRGTLDCLVVRSGSASDAAFARAARECALEPSANADALAWLRSSRTVRELTTAGEDPDARANDLDGADDGEGLDVSPGDVVYLATRRDPPEGGSTALGRQRLRLADLAQSRGEYAPPAAPHFLWVTEFPLFTRADEDKEALARGRWSSSHHPFTAPMWEDVRALYEGRVDEVRGQHYDLVLDGVEIGGGSVRVHDAAMQEHIFKHVLQLDERERASFDHLLHALKCGAPPHGGIALGFDRLMAVLCKTASIRDVIAFPKSGAGADALFRSPAPVAADVLAQYGITPAPTPAARRR</sequence>
<dbReference type="InterPro" id="IPR006195">
    <property type="entry name" value="aa-tRNA-synth_II"/>
</dbReference>
<keyword evidence="2" id="KW-0436">Ligase</keyword>
<dbReference type="PROSITE" id="PS50862">
    <property type="entry name" value="AA_TRNA_LIGASE_II"/>
    <property type="match status" value="1"/>
</dbReference>
<dbReference type="InterPro" id="IPR004365">
    <property type="entry name" value="NA-bd_OB_tRNA"/>
</dbReference>
<evidence type="ECO:0000256" key="5">
    <source>
        <dbReference type="ARBA" id="ARBA00022917"/>
    </source>
</evidence>
<dbReference type="SUPFAM" id="SSF55681">
    <property type="entry name" value="Class II aaRS and biotin synthetases"/>
    <property type="match status" value="1"/>
</dbReference>
<dbReference type="HAMAP" id="MF_00044">
    <property type="entry name" value="Asp_tRNA_synth_type1"/>
    <property type="match status" value="1"/>
</dbReference>
<dbReference type="Pfam" id="PF00152">
    <property type="entry name" value="tRNA-synt_2"/>
    <property type="match status" value="1"/>
</dbReference>
<feature type="region of interest" description="Disordered" evidence="7">
    <location>
        <begin position="1"/>
        <end position="21"/>
    </location>
</feature>
<dbReference type="InterPro" id="IPR012340">
    <property type="entry name" value="NA-bd_OB-fold"/>
</dbReference>
<evidence type="ECO:0000313" key="10">
    <source>
        <dbReference type="Proteomes" id="UP000030671"/>
    </source>
</evidence>
<dbReference type="eggNOG" id="KOG2411">
    <property type="taxonomic scope" value="Eukaryota"/>
</dbReference>
<dbReference type="Gene3D" id="3.30.930.10">
    <property type="entry name" value="Bira Bifunctional Protein, Domain 2"/>
    <property type="match status" value="1"/>
</dbReference>
<dbReference type="EMBL" id="KI925456">
    <property type="protein sequence ID" value="ETW84348.1"/>
    <property type="molecule type" value="Genomic_DNA"/>
</dbReference>
<protein>
    <recommendedName>
        <fullName evidence="8">Aminoacyl-transfer RNA synthetases class-II family profile domain-containing protein</fullName>
    </recommendedName>
</protein>
<evidence type="ECO:0000256" key="2">
    <source>
        <dbReference type="ARBA" id="ARBA00022598"/>
    </source>
</evidence>
<gene>
    <name evidence="9" type="ORF">HETIRDRAFT_472909</name>
</gene>
<organism evidence="9 10">
    <name type="scientific">Heterobasidion irregulare (strain TC 32-1)</name>
    <dbReference type="NCBI Taxonomy" id="747525"/>
    <lineage>
        <taxon>Eukaryota</taxon>
        <taxon>Fungi</taxon>
        <taxon>Dikarya</taxon>
        <taxon>Basidiomycota</taxon>
        <taxon>Agaricomycotina</taxon>
        <taxon>Agaricomycetes</taxon>
        <taxon>Russulales</taxon>
        <taxon>Bondarzewiaceae</taxon>
        <taxon>Heterobasidion</taxon>
        <taxon>Heterobasidion annosum species complex</taxon>
    </lineage>
</organism>
<dbReference type="FunCoup" id="W4KET8">
    <property type="interactions" value="425"/>
</dbReference>
<feature type="domain" description="Aminoacyl-transfer RNA synthetases class-II family profile" evidence="8">
    <location>
        <begin position="167"/>
        <end position="621"/>
    </location>
</feature>
<feature type="compositionally biased region" description="Pro residues" evidence="7">
    <location>
        <begin position="1"/>
        <end position="10"/>
    </location>
</feature>
<dbReference type="SUPFAM" id="SSF50249">
    <property type="entry name" value="Nucleic acid-binding proteins"/>
    <property type="match status" value="1"/>
</dbReference>
<keyword evidence="6" id="KW-0030">Aminoacyl-tRNA synthetase</keyword>
<dbReference type="NCBIfam" id="NF001750">
    <property type="entry name" value="PRK00476.1"/>
    <property type="match status" value="1"/>
</dbReference>
<feature type="region of interest" description="Disordered" evidence="7">
    <location>
        <begin position="414"/>
        <end position="437"/>
    </location>
</feature>
<dbReference type="RefSeq" id="XP_009544029.1">
    <property type="nucleotide sequence ID" value="XM_009545734.1"/>
</dbReference>
<dbReference type="GO" id="GO:0003676">
    <property type="term" value="F:nucleic acid binding"/>
    <property type="evidence" value="ECO:0007669"/>
    <property type="project" value="InterPro"/>
</dbReference>
<dbReference type="PANTHER" id="PTHR22594:SF5">
    <property type="entry name" value="ASPARTATE--TRNA LIGASE, MITOCHONDRIAL"/>
    <property type="match status" value="1"/>
</dbReference>
<dbReference type="GO" id="GO:0005739">
    <property type="term" value="C:mitochondrion"/>
    <property type="evidence" value="ECO:0007669"/>
    <property type="project" value="TreeGrafter"/>
</dbReference>
<dbReference type="InterPro" id="IPR002312">
    <property type="entry name" value="Asp/Asn-tRNA-synth_IIb"/>
</dbReference>
<dbReference type="PRINTS" id="PR01042">
    <property type="entry name" value="TRNASYNTHASP"/>
</dbReference>
<keyword evidence="10" id="KW-1185">Reference proteome</keyword>
<dbReference type="Gene3D" id="2.40.50.140">
    <property type="entry name" value="Nucleic acid-binding proteins"/>
    <property type="match status" value="1"/>
</dbReference>
<reference evidence="9 10" key="1">
    <citation type="journal article" date="2012" name="New Phytol.">
        <title>Insight into trade-off between wood decay and parasitism from the genome of a fungal forest pathogen.</title>
        <authorList>
            <person name="Olson A."/>
            <person name="Aerts A."/>
            <person name="Asiegbu F."/>
            <person name="Belbahri L."/>
            <person name="Bouzid O."/>
            <person name="Broberg A."/>
            <person name="Canback B."/>
            <person name="Coutinho P.M."/>
            <person name="Cullen D."/>
            <person name="Dalman K."/>
            <person name="Deflorio G."/>
            <person name="van Diepen L.T."/>
            <person name="Dunand C."/>
            <person name="Duplessis S."/>
            <person name="Durling M."/>
            <person name="Gonthier P."/>
            <person name="Grimwood J."/>
            <person name="Fossdal C.G."/>
            <person name="Hansson D."/>
            <person name="Henrissat B."/>
            <person name="Hietala A."/>
            <person name="Himmelstrand K."/>
            <person name="Hoffmeister D."/>
            <person name="Hogberg N."/>
            <person name="James T.Y."/>
            <person name="Karlsson M."/>
            <person name="Kohler A."/>
            <person name="Kues U."/>
            <person name="Lee Y.H."/>
            <person name="Lin Y.C."/>
            <person name="Lind M."/>
            <person name="Lindquist E."/>
            <person name="Lombard V."/>
            <person name="Lucas S."/>
            <person name="Lunden K."/>
            <person name="Morin E."/>
            <person name="Murat C."/>
            <person name="Park J."/>
            <person name="Raffaello T."/>
            <person name="Rouze P."/>
            <person name="Salamov A."/>
            <person name="Schmutz J."/>
            <person name="Solheim H."/>
            <person name="Stahlberg J."/>
            <person name="Velez H."/>
            <person name="de Vries R.P."/>
            <person name="Wiebenga A."/>
            <person name="Woodward S."/>
            <person name="Yakovlev I."/>
            <person name="Garbelotto M."/>
            <person name="Martin F."/>
            <person name="Grigoriev I.V."/>
            <person name="Stenlid J."/>
        </authorList>
    </citation>
    <scope>NUCLEOTIDE SEQUENCE [LARGE SCALE GENOMIC DNA]</scope>
    <source>
        <strain evidence="9 10">TC 32-1</strain>
    </source>
</reference>
<dbReference type="AlphaFoldDB" id="W4KET8"/>
<dbReference type="KEGG" id="hir:HETIRDRAFT_472909"/>
<dbReference type="InterPro" id="IPR004364">
    <property type="entry name" value="Aa-tRNA-synt_II"/>
</dbReference>
<accession>W4KET8</accession>
<keyword evidence="5" id="KW-0648">Protein biosynthesis</keyword>
<evidence type="ECO:0000256" key="7">
    <source>
        <dbReference type="SAM" id="MobiDB-lite"/>
    </source>
</evidence>
<dbReference type="InterPro" id="IPR004524">
    <property type="entry name" value="Asp-tRNA-ligase_1"/>
</dbReference>
<dbReference type="GeneID" id="20677485"/>
<proteinExistence type="inferred from homology"/>
<evidence type="ECO:0000256" key="3">
    <source>
        <dbReference type="ARBA" id="ARBA00022741"/>
    </source>
</evidence>
<evidence type="ECO:0000256" key="1">
    <source>
        <dbReference type="ARBA" id="ARBA00006303"/>
    </source>
</evidence>
<evidence type="ECO:0000259" key="8">
    <source>
        <dbReference type="PROSITE" id="PS50862"/>
    </source>
</evidence>
<dbReference type="Gene3D" id="3.30.1360.30">
    <property type="entry name" value="GAD-like domain"/>
    <property type="match status" value="1"/>
</dbReference>
<dbReference type="InterPro" id="IPR047089">
    <property type="entry name" value="Asp-tRNA-ligase_1_N"/>
</dbReference>
<dbReference type="NCBIfam" id="TIGR00459">
    <property type="entry name" value="aspS_bact"/>
    <property type="match status" value="1"/>
</dbReference>
<dbReference type="STRING" id="747525.W4KET8"/>